<dbReference type="GO" id="GO:0006351">
    <property type="term" value="P:DNA-templated transcription"/>
    <property type="evidence" value="ECO:0007669"/>
    <property type="project" value="InterPro"/>
</dbReference>
<dbReference type="Gene3D" id="4.10.240.10">
    <property type="entry name" value="Zn(2)-C6 fungal-type DNA-binding domain"/>
    <property type="match status" value="1"/>
</dbReference>
<dbReference type="HOGENOM" id="CLU_011910_0_0_1"/>
<reference evidence="9" key="1">
    <citation type="journal article" date="2014" name="BMC Genomics">
        <title>Genome characteristics reveal the impact of lichenization on lichen-forming fungus Endocarpon pusillum Hedwig (Verrucariales, Ascomycota).</title>
        <authorList>
            <person name="Wang Y.-Y."/>
            <person name="Liu B."/>
            <person name="Zhang X.-Y."/>
            <person name="Zhou Q.-M."/>
            <person name="Zhang T."/>
            <person name="Li H."/>
            <person name="Yu Y.-F."/>
            <person name="Zhang X.-L."/>
            <person name="Hao X.-Y."/>
            <person name="Wang M."/>
            <person name="Wang L."/>
            <person name="Wei J.-C."/>
        </authorList>
    </citation>
    <scope>NUCLEOTIDE SEQUENCE [LARGE SCALE GENOMIC DNA]</scope>
    <source>
        <strain evidence="9">Z07020 / HMAS-L-300199</strain>
    </source>
</reference>
<evidence type="ECO:0000313" key="9">
    <source>
        <dbReference type="Proteomes" id="UP000019373"/>
    </source>
</evidence>
<dbReference type="RefSeq" id="XP_007802574.1">
    <property type="nucleotide sequence ID" value="XM_007804383.1"/>
</dbReference>
<dbReference type="Pfam" id="PF04082">
    <property type="entry name" value="Fungal_trans"/>
    <property type="match status" value="1"/>
</dbReference>
<evidence type="ECO:0000256" key="6">
    <source>
        <dbReference type="SAM" id="MobiDB-lite"/>
    </source>
</evidence>
<feature type="domain" description="Zn(2)-C6 fungal-type" evidence="7">
    <location>
        <begin position="51"/>
        <end position="78"/>
    </location>
</feature>
<dbReference type="OMA" id="ITISRPC"/>
<dbReference type="CDD" id="cd00067">
    <property type="entry name" value="GAL4"/>
    <property type="match status" value="1"/>
</dbReference>
<dbReference type="CDD" id="cd12148">
    <property type="entry name" value="fungal_TF_MHR"/>
    <property type="match status" value="1"/>
</dbReference>
<name>U1GIB2_ENDPU</name>
<dbReference type="GO" id="GO:0000981">
    <property type="term" value="F:DNA-binding transcription factor activity, RNA polymerase II-specific"/>
    <property type="evidence" value="ECO:0007669"/>
    <property type="project" value="InterPro"/>
</dbReference>
<keyword evidence="4" id="KW-0804">Transcription</keyword>
<dbReference type="InterPro" id="IPR007219">
    <property type="entry name" value="XnlR_reg_dom"/>
</dbReference>
<dbReference type="SMART" id="SM00906">
    <property type="entry name" value="Fungal_trans"/>
    <property type="match status" value="1"/>
</dbReference>
<evidence type="ECO:0000256" key="2">
    <source>
        <dbReference type="ARBA" id="ARBA00023015"/>
    </source>
</evidence>
<dbReference type="PANTHER" id="PTHR47654:SF5">
    <property type="entry name" value="TRANSCRIPTION FACTOR DOMAIN-CONTAINING PROTEIN"/>
    <property type="match status" value="1"/>
</dbReference>
<sequence length="817" mass="90609">MSGRLQPDRSQSGRSSENTSSPHPVLGKMILPRLDGASYETSSVPKRTPHACERCRTLKAKCTGGTRCEKCVLDKAECKYGDGKRERNKKEMASQLQKSTSLIHQNEQLLAALREVTDDPAFDAKKHPNVLQLLSKYPSADSPETVEAPGKGRRRDRGSHDEGETATVASIASPGAADSQAPPVSLGIGSGASGYIGKSSEISWLQRAQEQMARQHVNVDHTSLEPDDNHPHGSYMDYHMDEANLLAVDEDTVNPMEVPPLPVAKALATAYFKTVHNSFPLVAQDTFMDVLISQFHVQPPLSWEGRRWLSLANIIFAVGAKWLYLTRARNADTQSPTIGPGDHIVYYARARSLGLDHRLIMDHPLIEQIQALGILGLYLIVNHQISRAWTTVGHAIRHAIALGLHLRVGVGIDLNELQRRSRTWWALYGLEQLLGDFTGRPTSIPDSDIAIPLDWSKKGEVASPPSQTDSRAMATQKAFPSESSIGLEAMKFSPHLYFVCRTRLSILGHKIRSSLYASGRTNQPWSRFQQNIRDFDQELTRWSSNLPEAMRLPPRIDIQTSGRSQDWLRDQFELAMAYQSTRMILFRPCLCHLEGVIPYESALSRGINHQAAVSCVNAARTLLALLPKGSGSAHPSQMLPCWSLLHYLTQAGAVLILELGLKAEHMPLQVKELLDDTGKVIAWLADMATDSLSAWKSWEICRKLYLQAVAGMGVDVMIPENIQKPPGWKPAYEQLLSQALNVPANQQQNLQMLHHLHPHVGMSFVPASETMFVEHLTQASWPLLPEMPVPDGTMAFDGPEVYPPSTGDMAGEMDWRT</sequence>
<gene>
    <name evidence="8" type="ORF">EPUS_01778</name>
</gene>
<dbReference type="EMBL" id="KE721191">
    <property type="protein sequence ID" value="ERF71863.1"/>
    <property type="molecule type" value="Genomic_DNA"/>
</dbReference>
<dbReference type="InterPro" id="IPR036864">
    <property type="entry name" value="Zn2-C6_fun-type_DNA-bd_sf"/>
</dbReference>
<dbReference type="InterPro" id="IPR053230">
    <property type="entry name" value="Trans_reg_galc"/>
</dbReference>
<dbReference type="Proteomes" id="UP000019373">
    <property type="component" value="Unassembled WGS sequence"/>
</dbReference>
<keyword evidence="5" id="KW-0539">Nucleus</keyword>
<evidence type="ECO:0000313" key="8">
    <source>
        <dbReference type="EMBL" id="ERF71863.1"/>
    </source>
</evidence>
<feature type="region of interest" description="Disordered" evidence="6">
    <location>
        <begin position="1"/>
        <end position="48"/>
    </location>
</feature>
<dbReference type="SUPFAM" id="SSF57701">
    <property type="entry name" value="Zn2/Cys6 DNA-binding domain"/>
    <property type="match status" value="1"/>
</dbReference>
<keyword evidence="9" id="KW-1185">Reference proteome</keyword>
<dbReference type="GeneID" id="19236833"/>
<evidence type="ECO:0000256" key="4">
    <source>
        <dbReference type="ARBA" id="ARBA00023163"/>
    </source>
</evidence>
<dbReference type="InterPro" id="IPR001138">
    <property type="entry name" value="Zn2Cys6_DnaBD"/>
</dbReference>
<evidence type="ECO:0000259" key="7">
    <source>
        <dbReference type="PROSITE" id="PS00463"/>
    </source>
</evidence>
<dbReference type="eggNOG" id="ENOG502RZ6G">
    <property type="taxonomic scope" value="Eukaryota"/>
</dbReference>
<evidence type="ECO:0000256" key="3">
    <source>
        <dbReference type="ARBA" id="ARBA00023125"/>
    </source>
</evidence>
<organism evidence="8 9">
    <name type="scientific">Endocarpon pusillum (strain Z07020 / HMAS-L-300199)</name>
    <name type="common">Lichen-forming fungus</name>
    <dbReference type="NCBI Taxonomy" id="1263415"/>
    <lineage>
        <taxon>Eukaryota</taxon>
        <taxon>Fungi</taxon>
        <taxon>Dikarya</taxon>
        <taxon>Ascomycota</taxon>
        <taxon>Pezizomycotina</taxon>
        <taxon>Eurotiomycetes</taxon>
        <taxon>Chaetothyriomycetidae</taxon>
        <taxon>Verrucariales</taxon>
        <taxon>Verrucariaceae</taxon>
        <taxon>Endocarpon</taxon>
    </lineage>
</organism>
<keyword evidence="1" id="KW-0479">Metal-binding</keyword>
<dbReference type="AlphaFoldDB" id="U1GIB2"/>
<protein>
    <recommendedName>
        <fullName evidence="7">Zn(2)-C6 fungal-type domain-containing protein</fullName>
    </recommendedName>
</protein>
<feature type="region of interest" description="Disordered" evidence="6">
    <location>
        <begin position="135"/>
        <end position="166"/>
    </location>
</feature>
<keyword evidence="3" id="KW-0238">DNA-binding</keyword>
<dbReference type="GO" id="GO:0003677">
    <property type="term" value="F:DNA binding"/>
    <property type="evidence" value="ECO:0007669"/>
    <property type="project" value="UniProtKB-KW"/>
</dbReference>
<dbReference type="PANTHER" id="PTHR47654">
    <property type="entry name" value="ZN(II)2CYS6 TRANSCRIPTION FACTOR (EUROFUNG)-RELATED"/>
    <property type="match status" value="1"/>
</dbReference>
<dbReference type="PROSITE" id="PS00463">
    <property type="entry name" value="ZN2_CY6_FUNGAL_1"/>
    <property type="match status" value="1"/>
</dbReference>
<dbReference type="OrthoDB" id="5296287at2759"/>
<dbReference type="SMART" id="SM00066">
    <property type="entry name" value="GAL4"/>
    <property type="match status" value="1"/>
</dbReference>
<evidence type="ECO:0000256" key="5">
    <source>
        <dbReference type="ARBA" id="ARBA00023242"/>
    </source>
</evidence>
<feature type="compositionally biased region" description="Polar residues" evidence="6">
    <location>
        <begin position="8"/>
        <end position="22"/>
    </location>
</feature>
<dbReference type="GO" id="GO:0008270">
    <property type="term" value="F:zinc ion binding"/>
    <property type="evidence" value="ECO:0007669"/>
    <property type="project" value="InterPro"/>
</dbReference>
<proteinExistence type="predicted"/>
<keyword evidence="2" id="KW-0805">Transcription regulation</keyword>
<accession>U1GIB2</accession>
<evidence type="ECO:0000256" key="1">
    <source>
        <dbReference type="ARBA" id="ARBA00022723"/>
    </source>
</evidence>